<evidence type="ECO:0000256" key="1">
    <source>
        <dbReference type="SAM" id="SignalP"/>
    </source>
</evidence>
<organism evidence="2 3">
    <name type="scientific">Ophiobolus disseminans</name>
    <dbReference type="NCBI Taxonomy" id="1469910"/>
    <lineage>
        <taxon>Eukaryota</taxon>
        <taxon>Fungi</taxon>
        <taxon>Dikarya</taxon>
        <taxon>Ascomycota</taxon>
        <taxon>Pezizomycotina</taxon>
        <taxon>Dothideomycetes</taxon>
        <taxon>Pleosporomycetidae</taxon>
        <taxon>Pleosporales</taxon>
        <taxon>Pleosporineae</taxon>
        <taxon>Phaeosphaeriaceae</taxon>
        <taxon>Ophiobolus</taxon>
    </lineage>
</organism>
<feature type="signal peptide" evidence="1">
    <location>
        <begin position="1"/>
        <end position="17"/>
    </location>
</feature>
<evidence type="ECO:0000313" key="2">
    <source>
        <dbReference type="EMBL" id="KAF2821706.1"/>
    </source>
</evidence>
<proteinExistence type="predicted"/>
<sequence length="134" mass="14312">MKFTTPLLALSATTALAAPVTHTTRDELAITGAYLCNDRDWTGYCVHIFSPQGECVPLAGDLNDLVSSAGPDQGSFCYFFVDPACNIAADFFHVSYPGFADLSVVPVNGPVGSTRNFEDKLSSYFCVTEKVGGE</sequence>
<keyword evidence="1" id="KW-0732">Signal</keyword>
<reference evidence="2" key="1">
    <citation type="journal article" date="2020" name="Stud. Mycol.">
        <title>101 Dothideomycetes genomes: a test case for predicting lifestyles and emergence of pathogens.</title>
        <authorList>
            <person name="Haridas S."/>
            <person name="Albert R."/>
            <person name="Binder M."/>
            <person name="Bloem J."/>
            <person name="Labutti K."/>
            <person name="Salamov A."/>
            <person name="Andreopoulos B."/>
            <person name="Baker S."/>
            <person name="Barry K."/>
            <person name="Bills G."/>
            <person name="Bluhm B."/>
            <person name="Cannon C."/>
            <person name="Castanera R."/>
            <person name="Culley D."/>
            <person name="Daum C."/>
            <person name="Ezra D."/>
            <person name="Gonzalez J."/>
            <person name="Henrissat B."/>
            <person name="Kuo A."/>
            <person name="Liang C."/>
            <person name="Lipzen A."/>
            <person name="Lutzoni F."/>
            <person name="Magnuson J."/>
            <person name="Mondo S."/>
            <person name="Nolan M."/>
            <person name="Ohm R."/>
            <person name="Pangilinan J."/>
            <person name="Park H.-J."/>
            <person name="Ramirez L."/>
            <person name="Alfaro M."/>
            <person name="Sun H."/>
            <person name="Tritt A."/>
            <person name="Yoshinaga Y."/>
            <person name="Zwiers L.-H."/>
            <person name="Turgeon B."/>
            <person name="Goodwin S."/>
            <person name="Spatafora J."/>
            <person name="Crous P."/>
            <person name="Grigoriev I."/>
        </authorList>
    </citation>
    <scope>NUCLEOTIDE SEQUENCE</scope>
    <source>
        <strain evidence="2">CBS 113818</strain>
    </source>
</reference>
<accession>A0A6A6ZL79</accession>
<dbReference type="OrthoDB" id="2910287at2759"/>
<keyword evidence="3" id="KW-1185">Reference proteome</keyword>
<dbReference type="Proteomes" id="UP000799424">
    <property type="component" value="Unassembled WGS sequence"/>
</dbReference>
<name>A0A6A6ZL79_9PLEO</name>
<dbReference type="AlphaFoldDB" id="A0A6A6ZL79"/>
<evidence type="ECO:0000313" key="3">
    <source>
        <dbReference type="Proteomes" id="UP000799424"/>
    </source>
</evidence>
<gene>
    <name evidence="2" type="ORF">CC86DRAFT_99600</name>
</gene>
<feature type="chain" id="PRO_5025559348" evidence="1">
    <location>
        <begin position="18"/>
        <end position="134"/>
    </location>
</feature>
<protein>
    <submittedName>
        <fullName evidence="2">Uncharacterized protein</fullName>
    </submittedName>
</protein>
<dbReference type="EMBL" id="MU006236">
    <property type="protein sequence ID" value="KAF2821706.1"/>
    <property type="molecule type" value="Genomic_DNA"/>
</dbReference>